<keyword evidence="3" id="KW-1185">Reference proteome</keyword>
<dbReference type="PANTHER" id="PTHR47723:SF19">
    <property type="entry name" value="POLYNUCLEOTIDYL TRANSFERASE, RIBONUCLEASE H-LIKE SUPERFAMILY PROTEIN"/>
    <property type="match status" value="1"/>
</dbReference>
<dbReference type="SUPFAM" id="SSF53098">
    <property type="entry name" value="Ribonuclease H-like"/>
    <property type="match status" value="1"/>
</dbReference>
<dbReference type="Pfam" id="PF13456">
    <property type="entry name" value="RVT_3"/>
    <property type="match status" value="1"/>
</dbReference>
<feature type="non-terminal residue" evidence="2">
    <location>
        <position position="120"/>
    </location>
</feature>
<dbReference type="InterPro" id="IPR012337">
    <property type="entry name" value="RNaseH-like_sf"/>
</dbReference>
<dbReference type="InterPro" id="IPR002156">
    <property type="entry name" value="RNaseH_domain"/>
</dbReference>
<gene>
    <name evidence="2" type="ORF">RCOM_2055410</name>
</gene>
<dbReference type="InterPro" id="IPR044730">
    <property type="entry name" value="RNase_H-like_dom_plant"/>
</dbReference>
<feature type="domain" description="RNase H type-1" evidence="1">
    <location>
        <begin position="8"/>
        <end position="120"/>
    </location>
</feature>
<dbReference type="eggNOG" id="KOG1075">
    <property type="taxonomic scope" value="Eukaryota"/>
</dbReference>
<dbReference type="Proteomes" id="UP000008311">
    <property type="component" value="Unassembled WGS sequence"/>
</dbReference>
<dbReference type="GO" id="GO:0003676">
    <property type="term" value="F:nucleic acid binding"/>
    <property type="evidence" value="ECO:0007669"/>
    <property type="project" value="InterPro"/>
</dbReference>
<dbReference type="AlphaFoldDB" id="B9TAI7"/>
<dbReference type="InterPro" id="IPR036397">
    <property type="entry name" value="RNaseH_sf"/>
</dbReference>
<dbReference type="Gene3D" id="3.30.420.10">
    <property type="entry name" value="Ribonuclease H-like superfamily/Ribonuclease H"/>
    <property type="match status" value="1"/>
</dbReference>
<evidence type="ECO:0000313" key="3">
    <source>
        <dbReference type="Proteomes" id="UP000008311"/>
    </source>
</evidence>
<protein>
    <recommendedName>
        <fullName evidence="1">RNase H type-1 domain-containing protein</fullName>
    </recommendedName>
</protein>
<organism evidence="2 3">
    <name type="scientific">Ricinus communis</name>
    <name type="common">Castor bean</name>
    <dbReference type="NCBI Taxonomy" id="3988"/>
    <lineage>
        <taxon>Eukaryota</taxon>
        <taxon>Viridiplantae</taxon>
        <taxon>Streptophyta</taxon>
        <taxon>Embryophyta</taxon>
        <taxon>Tracheophyta</taxon>
        <taxon>Spermatophyta</taxon>
        <taxon>Magnoliopsida</taxon>
        <taxon>eudicotyledons</taxon>
        <taxon>Gunneridae</taxon>
        <taxon>Pentapetalae</taxon>
        <taxon>rosids</taxon>
        <taxon>fabids</taxon>
        <taxon>Malpighiales</taxon>
        <taxon>Euphorbiaceae</taxon>
        <taxon>Acalyphoideae</taxon>
        <taxon>Acalypheae</taxon>
        <taxon>Ricinus</taxon>
    </lineage>
</organism>
<dbReference type="EMBL" id="EQ975789">
    <property type="protein sequence ID" value="EEF27126.1"/>
    <property type="molecule type" value="Genomic_DNA"/>
</dbReference>
<dbReference type="GO" id="GO:0004523">
    <property type="term" value="F:RNA-DNA hybrid ribonuclease activity"/>
    <property type="evidence" value="ECO:0007669"/>
    <property type="project" value="InterPro"/>
</dbReference>
<dbReference type="PANTHER" id="PTHR47723">
    <property type="entry name" value="OS05G0353850 PROTEIN"/>
    <property type="match status" value="1"/>
</dbReference>
<accession>B9TAI7</accession>
<dbReference type="InParanoid" id="B9TAI7"/>
<sequence length="120" mass="13506">MDEALWSSIGRASLGGLIRDHNGDWIRGFMANLGVYSVMFAELQGIYHGLCLAWSKGIKKVVLEAYNLSIKMVLNRAKDGCIQNIALVKEIRKMITREWQIQVTHINQEGNKCANLLANM</sequence>
<evidence type="ECO:0000259" key="1">
    <source>
        <dbReference type="Pfam" id="PF13456"/>
    </source>
</evidence>
<proteinExistence type="predicted"/>
<dbReference type="CDD" id="cd06222">
    <property type="entry name" value="RNase_H_like"/>
    <property type="match status" value="1"/>
</dbReference>
<dbReference type="InterPro" id="IPR053151">
    <property type="entry name" value="RNase_H-like"/>
</dbReference>
<evidence type="ECO:0000313" key="2">
    <source>
        <dbReference type="EMBL" id="EEF27126.1"/>
    </source>
</evidence>
<reference evidence="3" key="1">
    <citation type="journal article" date="2010" name="Nat. Biotechnol.">
        <title>Draft genome sequence of the oilseed species Ricinus communis.</title>
        <authorList>
            <person name="Chan A.P."/>
            <person name="Crabtree J."/>
            <person name="Zhao Q."/>
            <person name="Lorenzi H."/>
            <person name="Orvis J."/>
            <person name="Puiu D."/>
            <person name="Melake-Berhan A."/>
            <person name="Jones K.M."/>
            <person name="Redman J."/>
            <person name="Chen G."/>
            <person name="Cahoon E.B."/>
            <person name="Gedil M."/>
            <person name="Stanke M."/>
            <person name="Haas B.J."/>
            <person name="Wortman J.R."/>
            <person name="Fraser-Liggett C.M."/>
            <person name="Ravel J."/>
            <person name="Rabinowicz P.D."/>
        </authorList>
    </citation>
    <scope>NUCLEOTIDE SEQUENCE [LARGE SCALE GENOMIC DNA]</scope>
    <source>
        <strain evidence="3">cv. Hale</strain>
    </source>
</reference>
<name>B9TAI7_RICCO</name>